<feature type="signal peptide" evidence="4">
    <location>
        <begin position="1"/>
        <end position="23"/>
    </location>
</feature>
<dbReference type="InterPro" id="IPR051058">
    <property type="entry name" value="GDSL_Est/Lipase"/>
</dbReference>
<evidence type="ECO:0000256" key="3">
    <source>
        <dbReference type="ARBA" id="ARBA00022963"/>
    </source>
</evidence>
<dbReference type="PANTHER" id="PTHR45648:SF178">
    <property type="entry name" value="SGNH HYDROLASE-TYPE ESTERASE DOMAIN-CONTAINING PROTEIN"/>
    <property type="match status" value="1"/>
</dbReference>
<accession>A0A8S0PJB9</accession>
<sequence>MNFNNPSVYFVLVLILALRCATAKAEAFFVFGDSLVDIGNNNFLVTTARADMPPYGIDYPTHSATGRFSNGLNIADLISEKLGWEPLMPCLHPNLTGKKLLVGANFASAGVGILDDTGFQFVNMIRIYDQLNYFQQYQKNVKALIGEGPTEKLINESLVLITLGGNDFVNNYYLMPLTLRSLQFELRPYVAFLIVEYKKILQRLYELGARRILVTGTGPIGCTPAELALHSKTGECAEELQFAASLFNSQLVLMIDQLNKKIGYDVFVAVNTNAMHMEYFINPQAFGFKESKTACCGQGPYNGFGLCTVFSNICDNRDDYVFWDPFHPSERANRLIVEQIFNGSRTHMYPKNLNTIMALDSRV</sequence>
<protein>
    <submittedName>
        <fullName evidence="5">GDSL esterase lipase At5g33370-like</fullName>
    </submittedName>
</protein>
<comment type="similarity">
    <text evidence="1">Belongs to the 'GDSL' lipolytic enzyme family.</text>
</comment>
<evidence type="ECO:0000313" key="5">
    <source>
        <dbReference type="EMBL" id="CAA2954096.1"/>
    </source>
</evidence>
<keyword evidence="3" id="KW-0443">Lipid metabolism</keyword>
<dbReference type="AlphaFoldDB" id="A0A8S0PJB9"/>
<proteinExistence type="inferred from homology"/>
<gene>
    <name evidence="5" type="ORF">OLEA9_A047285</name>
</gene>
<feature type="chain" id="PRO_5035895359" evidence="4">
    <location>
        <begin position="24"/>
        <end position="363"/>
    </location>
</feature>
<dbReference type="Gene3D" id="3.40.50.1110">
    <property type="entry name" value="SGNH hydrolase"/>
    <property type="match status" value="1"/>
</dbReference>
<dbReference type="GO" id="GO:0016042">
    <property type="term" value="P:lipid catabolic process"/>
    <property type="evidence" value="ECO:0007669"/>
    <property type="project" value="UniProtKB-KW"/>
</dbReference>
<dbReference type="SUPFAM" id="SSF52266">
    <property type="entry name" value="SGNH hydrolase"/>
    <property type="match status" value="1"/>
</dbReference>
<dbReference type="InterPro" id="IPR001087">
    <property type="entry name" value="GDSL"/>
</dbReference>
<dbReference type="GO" id="GO:0016788">
    <property type="term" value="F:hydrolase activity, acting on ester bonds"/>
    <property type="evidence" value="ECO:0007669"/>
    <property type="project" value="InterPro"/>
</dbReference>
<keyword evidence="3" id="KW-0442">Lipid degradation</keyword>
<name>A0A8S0PJB9_OLEEU</name>
<evidence type="ECO:0000256" key="1">
    <source>
        <dbReference type="ARBA" id="ARBA00008668"/>
    </source>
</evidence>
<evidence type="ECO:0000256" key="4">
    <source>
        <dbReference type="SAM" id="SignalP"/>
    </source>
</evidence>
<evidence type="ECO:0000313" key="6">
    <source>
        <dbReference type="Proteomes" id="UP000594638"/>
    </source>
</evidence>
<dbReference type="EMBL" id="CACTIH010000106">
    <property type="protein sequence ID" value="CAA2954096.1"/>
    <property type="molecule type" value="Genomic_DNA"/>
</dbReference>
<dbReference type="PANTHER" id="PTHR45648">
    <property type="entry name" value="GDSL LIPASE/ACYLHYDROLASE FAMILY PROTEIN (AFU_ORTHOLOGUE AFUA_4G14700)"/>
    <property type="match status" value="1"/>
</dbReference>
<dbReference type="InterPro" id="IPR035669">
    <property type="entry name" value="SGNH_plant_lipase-like"/>
</dbReference>
<dbReference type="Gramene" id="OE9A047285T1">
    <property type="protein sequence ID" value="OE9A047285C1"/>
    <property type="gene ID" value="OE9A047285"/>
</dbReference>
<reference evidence="5 6" key="1">
    <citation type="submission" date="2019-12" db="EMBL/GenBank/DDBJ databases">
        <authorList>
            <person name="Alioto T."/>
            <person name="Alioto T."/>
            <person name="Gomez Garrido J."/>
        </authorList>
    </citation>
    <scope>NUCLEOTIDE SEQUENCE [LARGE SCALE GENOMIC DNA]</scope>
</reference>
<dbReference type="CDD" id="cd01837">
    <property type="entry name" value="SGNH_plant_lipase_like"/>
    <property type="match status" value="1"/>
</dbReference>
<dbReference type="Pfam" id="PF00657">
    <property type="entry name" value="Lipase_GDSL"/>
    <property type="match status" value="1"/>
</dbReference>
<dbReference type="InterPro" id="IPR036514">
    <property type="entry name" value="SGNH_hydro_sf"/>
</dbReference>
<comment type="caution">
    <text evidence="5">The sequence shown here is derived from an EMBL/GenBank/DDBJ whole genome shotgun (WGS) entry which is preliminary data.</text>
</comment>
<organism evidence="5 6">
    <name type="scientific">Olea europaea subsp. europaea</name>
    <dbReference type="NCBI Taxonomy" id="158383"/>
    <lineage>
        <taxon>Eukaryota</taxon>
        <taxon>Viridiplantae</taxon>
        <taxon>Streptophyta</taxon>
        <taxon>Embryophyta</taxon>
        <taxon>Tracheophyta</taxon>
        <taxon>Spermatophyta</taxon>
        <taxon>Magnoliopsida</taxon>
        <taxon>eudicotyledons</taxon>
        <taxon>Gunneridae</taxon>
        <taxon>Pentapetalae</taxon>
        <taxon>asterids</taxon>
        <taxon>lamiids</taxon>
        <taxon>Lamiales</taxon>
        <taxon>Oleaceae</taxon>
        <taxon>Oleeae</taxon>
        <taxon>Olea</taxon>
    </lineage>
</organism>
<keyword evidence="4" id="KW-0732">Signal</keyword>
<evidence type="ECO:0000256" key="2">
    <source>
        <dbReference type="ARBA" id="ARBA00022801"/>
    </source>
</evidence>
<keyword evidence="6" id="KW-1185">Reference proteome</keyword>
<keyword evidence="2" id="KW-0378">Hydrolase</keyword>
<dbReference type="Proteomes" id="UP000594638">
    <property type="component" value="Unassembled WGS sequence"/>
</dbReference>
<dbReference type="OrthoDB" id="1600564at2759"/>